<feature type="binding site" evidence="7">
    <location>
        <position position="67"/>
    </location>
    <ligand>
        <name>tRNA</name>
        <dbReference type="ChEBI" id="CHEBI:17843"/>
    </ligand>
</feature>
<evidence type="ECO:0000313" key="12">
    <source>
        <dbReference type="Proteomes" id="UP000483286"/>
    </source>
</evidence>
<evidence type="ECO:0000256" key="2">
    <source>
        <dbReference type="ARBA" id="ARBA00022555"/>
    </source>
</evidence>
<keyword evidence="2 7" id="KW-0820">tRNA-binding</keyword>
<evidence type="ECO:0000256" key="5">
    <source>
        <dbReference type="ARBA" id="ARBA00038063"/>
    </source>
</evidence>
<evidence type="ECO:0000256" key="10">
    <source>
        <dbReference type="SAM" id="MobiDB-lite"/>
    </source>
</evidence>
<feature type="binding site" evidence="7">
    <location>
        <position position="14"/>
    </location>
    <ligand>
        <name>tRNA</name>
        <dbReference type="ChEBI" id="CHEBI:17843"/>
    </ligand>
</feature>
<dbReference type="CDD" id="cd00462">
    <property type="entry name" value="PTH"/>
    <property type="match status" value="1"/>
</dbReference>
<accession>A0A7C9HTB6</accession>
<dbReference type="InterPro" id="IPR018171">
    <property type="entry name" value="Pept_tRNA_hydro_CS"/>
</dbReference>
<name>A0A7C9HTB6_9DEIO</name>
<evidence type="ECO:0000256" key="3">
    <source>
        <dbReference type="ARBA" id="ARBA00022801"/>
    </source>
</evidence>
<keyword evidence="12" id="KW-1185">Reference proteome</keyword>
<dbReference type="GO" id="GO:0004045">
    <property type="term" value="F:peptidyl-tRNA hydrolase activity"/>
    <property type="evidence" value="ECO:0007669"/>
    <property type="project" value="UniProtKB-UniRule"/>
</dbReference>
<keyword evidence="3 7" id="KW-0378">Hydrolase</keyword>
<evidence type="ECO:0000256" key="4">
    <source>
        <dbReference type="ARBA" id="ARBA00022884"/>
    </source>
</evidence>
<dbReference type="Pfam" id="PF01195">
    <property type="entry name" value="Pept_tRNA_hydro"/>
    <property type="match status" value="1"/>
</dbReference>
<dbReference type="GO" id="GO:0006515">
    <property type="term" value="P:protein quality control for misfolded or incompletely synthesized proteins"/>
    <property type="evidence" value="ECO:0007669"/>
    <property type="project" value="UniProtKB-UniRule"/>
</dbReference>
<dbReference type="NCBIfam" id="TIGR00447">
    <property type="entry name" value="pth"/>
    <property type="match status" value="1"/>
</dbReference>
<protein>
    <recommendedName>
        <fullName evidence="6 7">Peptidyl-tRNA hydrolase</fullName>
        <shortName evidence="7">Pth</shortName>
        <ecNumber evidence="1 7">3.1.1.29</ecNumber>
    </recommendedName>
</protein>
<dbReference type="EMBL" id="WQLB01000028">
    <property type="protein sequence ID" value="MVN88469.1"/>
    <property type="molecule type" value="Genomic_DNA"/>
</dbReference>
<dbReference type="Gene3D" id="3.40.50.1470">
    <property type="entry name" value="Peptidyl-tRNA hydrolase"/>
    <property type="match status" value="1"/>
</dbReference>
<dbReference type="EC" id="3.1.1.29" evidence="1 7"/>
<comment type="function">
    <text evidence="7">Hydrolyzes ribosome-free peptidyl-tRNAs (with 1 or more amino acids incorporated), which drop off the ribosome during protein synthesis, or as a result of ribosome stalling.</text>
</comment>
<dbReference type="FunFam" id="3.40.50.1470:FF:000001">
    <property type="entry name" value="Peptidyl-tRNA hydrolase"/>
    <property type="match status" value="1"/>
</dbReference>
<feature type="binding site" evidence="7">
    <location>
        <position position="69"/>
    </location>
    <ligand>
        <name>tRNA</name>
        <dbReference type="ChEBI" id="CHEBI:17843"/>
    </ligand>
</feature>
<dbReference type="AlphaFoldDB" id="A0A7C9HTB6"/>
<sequence length="231" mass="24668">MKLMAALGNPGSGYAQTRHNVGWLVADELVRRAGTAWRKEGKDAEVAELRLGPAPGVKVLLVKPQTFMNAAGKAVAPLMSFYKLEGPDLLVLQDDLDSPFGLLKVRLGGRHGGQNGLRDIIRLLGHEDFARLKIGISRPPAGWAVSDWVLSRWREDEAAPLAELVRLGANAAETWAASGLAEAQQAYNSTDLRPKPPAPAPSPAHTELRATTEKEGEQDRPAGADPGPAPA</sequence>
<evidence type="ECO:0000313" key="11">
    <source>
        <dbReference type="EMBL" id="MVN88469.1"/>
    </source>
</evidence>
<dbReference type="PANTHER" id="PTHR17224:SF1">
    <property type="entry name" value="PEPTIDYL-TRNA HYDROLASE"/>
    <property type="match status" value="1"/>
</dbReference>
<dbReference type="PANTHER" id="PTHR17224">
    <property type="entry name" value="PEPTIDYL-TRNA HYDROLASE"/>
    <property type="match status" value="1"/>
</dbReference>
<feature type="site" description="Discriminates between blocked and unblocked aminoacyl-tRNA" evidence="7">
    <location>
        <position position="9"/>
    </location>
</feature>
<comment type="catalytic activity">
    <reaction evidence="7 8">
        <text>an N-acyl-L-alpha-aminoacyl-tRNA + H2O = an N-acyl-L-amino acid + a tRNA + H(+)</text>
        <dbReference type="Rhea" id="RHEA:54448"/>
        <dbReference type="Rhea" id="RHEA-COMP:10123"/>
        <dbReference type="Rhea" id="RHEA-COMP:13883"/>
        <dbReference type="ChEBI" id="CHEBI:15377"/>
        <dbReference type="ChEBI" id="CHEBI:15378"/>
        <dbReference type="ChEBI" id="CHEBI:59874"/>
        <dbReference type="ChEBI" id="CHEBI:78442"/>
        <dbReference type="ChEBI" id="CHEBI:138191"/>
        <dbReference type="EC" id="3.1.1.29"/>
    </reaction>
</comment>
<comment type="similarity">
    <text evidence="5 7 9">Belongs to the PTH family.</text>
</comment>
<comment type="subcellular location">
    <subcellularLocation>
        <location evidence="7">Cytoplasm</location>
    </subcellularLocation>
</comment>
<feature type="region of interest" description="Disordered" evidence="10">
    <location>
        <begin position="186"/>
        <end position="231"/>
    </location>
</feature>
<gene>
    <name evidence="7" type="primary">pth</name>
    <name evidence="11" type="ORF">GO986_17135</name>
</gene>
<dbReference type="InterPro" id="IPR001328">
    <property type="entry name" value="Pept_tRNA_hydro"/>
</dbReference>
<dbReference type="GO" id="GO:0005737">
    <property type="term" value="C:cytoplasm"/>
    <property type="evidence" value="ECO:0007669"/>
    <property type="project" value="UniProtKB-SubCell"/>
</dbReference>
<dbReference type="SUPFAM" id="SSF53178">
    <property type="entry name" value="Peptidyl-tRNA hydrolase-like"/>
    <property type="match status" value="1"/>
</dbReference>
<dbReference type="PROSITE" id="PS01195">
    <property type="entry name" value="PEPT_TRNA_HYDROL_1"/>
    <property type="match status" value="1"/>
</dbReference>
<evidence type="ECO:0000256" key="6">
    <source>
        <dbReference type="ARBA" id="ARBA00050038"/>
    </source>
</evidence>
<evidence type="ECO:0000256" key="1">
    <source>
        <dbReference type="ARBA" id="ARBA00013260"/>
    </source>
</evidence>
<dbReference type="InterPro" id="IPR036416">
    <property type="entry name" value="Pept_tRNA_hydro_sf"/>
</dbReference>
<feature type="binding site" evidence="7">
    <location>
        <position position="115"/>
    </location>
    <ligand>
        <name>tRNA</name>
        <dbReference type="ChEBI" id="CHEBI:17843"/>
    </ligand>
</feature>
<dbReference type="GO" id="GO:0000049">
    <property type="term" value="F:tRNA binding"/>
    <property type="evidence" value="ECO:0007669"/>
    <property type="project" value="UniProtKB-UniRule"/>
</dbReference>
<keyword evidence="7" id="KW-0963">Cytoplasm</keyword>
<organism evidence="11 12">
    <name type="scientific">Deinococcus arboris</name>
    <dbReference type="NCBI Taxonomy" id="2682977"/>
    <lineage>
        <taxon>Bacteria</taxon>
        <taxon>Thermotogati</taxon>
        <taxon>Deinococcota</taxon>
        <taxon>Deinococci</taxon>
        <taxon>Deinococcales</taxon>
        <taxon>Deinococcaceae</taxon>
        <taxon>Deinococcus</taxon>
    </lineage>
</organism>
<feature type="site" description="Stabilizes the basic form of H active site to accept a proton" evidence="7">
    <location>
        <position position="94"/>
    </location>
</feature>
<dbReference type="HAMAP" id="MF_00083">
    <property type="entry name" value="Pept_tRNA_hydro_bact"/>
    <property type="match status" value="1"/>
</dbReference>
<comment type="subunit">
    <text evidence="7">Monomer.</text>
</comment>
<evidence type="ECO:0000256" key="8">
    <source>
        <dbReference type="RuleBase" id="RU000673"/>
    </source>
</evidence>
<proteinExistence type="inferred from homology"/>
<feature type="active site" description="Proton acceptor" evidence="7">
    <location>
        <position position="19"/>
    </location>
</feature>
<keyword evidence="4 7" id="KW-0694">RNA-binding</keyword>
<comment type="function">
    <text evidence="7">Catalyzes the release of premature peptidyl moieties from peptidyl-tRNA molecules trapped in stalled 50S ribosomal subunits, and thus maintains levels of free tRNAs and 50S ribosomes.</text>
</comment>
<evidence type="ECO:0000256" key="9">
    <source>
        <dbReference type="RuleBase" id="RU004320"/>
    </source>
</evidence>
<dbReference type="Proteomes" id="UP000483286">
    <property type="component" value="Unassembled WGS sequence"/>
</dbReference>
<reference evidence="11 12" key="1">
    <citation type="submission" date="2019-12" db="EMBL/GenBank/DDBJ databases">
        <title>Deinococcus sp. HMF7620 Genome sequencing and assembly.</title>
        <authorList>
            <person name="Kang H."/>
            <person name="Kim H."/>
            <person name="Joh K."/>
        </authorList>
    </citation>
    <scope>NUCLEOTIDE SEQUENCE [LARGE SCALE GENOMIC DNA]</scope>
    <source>
        <strain evidence="11 12">HMF7620</strain>
    </source>
</reference>
<dbReference type="GO" id="GO:0072344">
    <property type="term" value="P:rescue of stalled ribosome"/>
    <property type="evidence" value="ECO:0007669"/>
    <property type="project" value="UniProtKB-UniRule"/>
</dbReference>
<evidence type="ECO:0000256" key="7">
    <source>
        <dbReference type="HAMAP-Rule" id="MF_00083"/>
    </source>
</evidence>
<dbReference type="RefSeq" id="WP_157460519.1">
    <property type="nucleotide sequence ID" value="NZ_WQLB01000028.1"/>
</dbReference>
<feature type="compositionally biased region" description="Basic and acidic residues" evidence="10">
    <location>
        <begin position="206"/>
        <end position="222"/>
    </location>
</feature>
<comment type="caution">
    <text evidence="11">The sequence shown here is derived from an EMBL/GenBank/DDBJ whole genome shotgun (WGS) entry which is preliminary data.</text>
</comment>